<proteinExistence type="predicted"/>
<dbReference type="RefSeq" id="WP_013012638.1">
    <property type="nucleotide sequence ID" value="NZ_JAIMAP010000014.1"/>
</dbReference>
<evidence type="ECO:0000313" key="2">
    <source>
        <dbReference type="EMBL" id="HFG20190.1"/>
    </source>
</evidence>
<dbReference type="AlphaFoldDB" id="A0A7C3DFK8"/>
<accession>A0A7C3DFK8</accession>
<dbReference type="Pfam" id="PF00196">
    <property type="entry name" value="GerE"/>
    <property type="match status" value="1"/>
</dbReference>
<evidence type="ECO:0000259" key="1">
    <source>
        <dbReference type="SMART" id="SM00421"/>
    </source>
</evidence>
<name>A0A7C3DFK8_MEIRU</name>
<dbReference type="EMBL" id="DSWI01000012">
    <property type="protein sequence ID" value="HFG20190.1"/>
    <property type="molecule type" value="Genomic_DNA"/>
</dbReference>
<reference evidence="2" key="1">
    <citation type="journal article" date="2020" name="mSystems">
        <title>Genome- and Community-Level Interaction Insights into Carbon Utilization and Element Cycling Functions of Hydrothermarchaeota in Hydrothermal Sediment.</title>
        <authorList>
            <person name="Zhou Z."/>
            <person name="Liu Y."/>
            <person name="Xu W."/>
            <person name="Pan J."/>
            <person name="Luo Z.H."/>
            <person name="Li M."/>
        </authorList>
    </citation>
    <scope>NUCLEOTIDE SEQUENCE [LARGE SCALE GENOMIC DNA]</scope>
    <source>
        <strain evidence="2">SpSt-524</strain>
    </source>
</reference>
<dbReference type="InterPro" id="IPR000792">
    <property type="entry name" value="Tscrpt_reg_LuxR_C"/>
</dbReference>
<dbReference type="SUPFAM" id="SSF46894">
    <property type="entry name" value="C-terminal effector domain of the bipartite response regulators"/>
    <property type="match status" value="1"/>
</dbReference>
<feature type="domain" description="HTH luxR-type" evidence="1">
    <location>
        <begin position="102"/>
        <end position="159"/>
    </location>
</feature>
<dbReference type="GO" id="GO:0006355">
    <property type="term" value="P:regulation of DNA-templated transcription"/>
    <property type="evidence" value="ECO:0007669"/>
    <property type="project" value="InterPro"/>
</dbReference>
<protein>
    <submittedName>
        <fullName evidence="2">Response regulator transcription factor</fullName>
    </submittedName>
</protein>
<dbReference type="OMA" id="AILHYWG"/>
<comment type="caution">
    <text evidence="2">The sequence shown here is derived from an EMBL/GenBank/DDBJ whole genome shotgun (WGS) entry which is preliminary data.</text>
</comment>
<dbReference type="Gene3D" id="1.10.10.10">
    <property type="entry name" value="Winged helix-like DNA-binding domain superfamily/Winged helix DNA-binding domain"/>
    <property type="match status" value="1"/>
</dbReference>
<sequence>MIRVLSGSRLIQESLTLALGNLLLRRAVVLVADYPLGSALALLPGVQGPCVVKTASDSPYYLSDLVALGPAGLVLEGAGLDFLRWTLQQVSEGQRVLPRLGEVGLTRKERAVLRLLVGGVCNDAISAHLGISPRRTANLVSTVKRALGAETRADVVLRYFGLAPEPIIKATLQKTGNFSLPHEVETA</sequence>
<organism evidence="2">
    <name type="scientific">Meiothermus ruber</name>
    <dbReference type="NCBI Taxonomy" id="277"/>
    <lineage>
        <taxon>Bacteria</taxon>
        <taxon>Thermotogati</taxon>
        <taxon>Deinococcota</taxon>
        <taxon>Deinococci</taxon>
        <taxon>Thermales</taxon>
        <taxon>Thermaceae</taxon>
        <taxon>Meiothermus</taxon>
    </lineage>
</organism>
<dbReference type="InterPro" id="IPR016032">
    <property type="entry name" value="Sig_transdc_resp-reg_C-effctor"/>
</dbReference>
<dbReference type="InterPro" id="IPR036388">
    <property type="entry name" value="WH-like_DNA-bd_sf"/>
</dbReference>
<dbReference type="GO" id="GO:0003677">
    <property type="term" value="F:DNA binding"/>
    <property type="evidence" value="ECO:0007669"/>
    <property type="project" value="InterPro"/>
</dbReference>
<dbReference type="SMART" id="SM00421">
    <property type="entry name" value="HTH_LUXR"/>
    <property type="match status" value="1"/>
</dbReference>
<gene>
    <name evidence="2" type="ORF">ENS82_05620</name>
</gene>